<dbReference type="SMART" id="SM00382">
    <property type="entry name" value="AAA"/>
    <property type="match status" value="1"/>
</dbReference>
<dbReference type="InterPro" id="IPR005116">
    <property type="entry name" value="Transp-assoc_OB_typ1"/>
</dbReference>
<dbReference type="InterPro" id="IPR004606">
    <property type="entry name" value="Mop_domain"/>
</dbReference>
<accession>A0A562VPV1</accession>
<dbReference type="Gene3D" id="3.40.50.300">
    <property type="entry name" value="P-loop containing nucleotide triphosphate hydrolases"/>
    <property type="match status" value="1"/>
</dbReference>
<evidence type="ECO:0000313" key="9">
    <source>
        <dbReference type="Proteomes" id="UP000319449"/>
    </source>
</evidence>
<dbReference type="EMBL" id="VLLN01000006">
    <property type="protein sequence ID" value="TWJ19811.1"/>
    <property type="molecule type" value="Genomic_DNA"/>
</dbReference>
<dbReference type="PROSITE" id="PS50893">
    <property type="entry name" value="ABC_TRANSPORTER_2"/>
    <property type="match status" value="1"/>
</dbReference>
<comment type="caution">
    <text evidence="8">The sequence shown here is derived from an EMBL/GenBank/DDBJ whole genome shotgun (WGS) entry which is preliminary data.</text>
</comment>
<keyword evidence="2 5" id="KW-0500">Molybdenum</keyword>
<evidence type="ECO:0000256" key="1">
    <source>
        <dbReference type="ARBA" id="ARBA00022448"/>
    </source>
</evidence>
<dbReference type="InterPro" id="IPR008995">
    <property type="entry name" value="Mo/tungstate-bd_C_term_dom"/>
</dbReference>
<dbReference type="RefSeq" id="WP_145019983.1">
    <property type="nucleotide sequence ID" value="NZ_VLLN01000006.1"/>
</dbReference>
<dbReference type="InterPro" id="IPR003439">
    <property type="entry name" value="ABC_transporter-like_ATP-bd"/>
</dbReference>
<dbReference type="GO" id="GO:0005524">
    <property type="term" value="F:ATP binding"/>
    <property type="evidence" value="ECO:0007669"/>
    <property type="project" value="UniProtKB-KW"/>
</dbReference>
<dbReference type="InterPro" id="IPR050093">
    <property type="entry name" value="ABC_SmlMolc_Importer"/>
</dbReference>
<evidence type="ECO:0000256" key="3">
    <source>
        <dbReference type="ARBA" id="ARBA00022741"/>
    </source>
</evidence>
<reference evidence="8 9" key="1">
    <citation type="submission" date="2019-07" db="EMBL/GenBank/DDBJ databases">
        <title>Genomic Encyclopedia of Archaeal and Bacterial Type Strains, Phase II (KMG-II): from individual species to whole genera.</title>
        <authorList>
            <person name="Goeker M."/>
        </authorList>
    </citation>
    <scope>NUCLEOTIDE SEQUENCE [LARGE SCALE GENOMIC DNA]</scope>
    <source>
        <strain evidence="8 9">ATCC BAA-1139</strain>
    </source>
</reference>
<dbReference type="PANTHER" id="PTHR42781">
    <property type="entry name" value="SPERMIDINE/PUTRESCINE IMPORT ATP-BINDING PROTEIN POTA"/>
    <property type="match status" value="1"/>
</dbReference>
<dbReference type="Proteomes" id="UP000319449">
    <property type="component" value="Unassembled WGS sequence"/>
</dbReference>
<dbReference type="InterPro" id="IPR027417">
    <property type="entry name" value="P-loop_NTPase"/>
</dbReference>
<dbReference type="PROSITE" id="PS51866">
    <property type="entry name" value="MOP"/>
    <property type="match status" value="1"/>
</dbReference>
<feature type="domain" description="ABC transporter" evidence="6">
    <location>
        <begin position="8"/>
        <end position="240"/>
    </location>
</feature>
<sequence>MTDRKPILELRDFRVERGGTEVLQVSSFTLNENETVALIGPNGAGKSTFLLSLACLLKQAAGELLFRGETVRMGGGATDFRRKLAMVFQDPLLFDATVFDNVAAGLKIRRLPATVIRERVTSCMERFRIVHLADRSARKLSGGEAQRTSLARAFATRPEVILLDEPFVALDPPTRQTLTDDLEQILRESGTAAIMTTHDQVEALRLADRLVVMHQGSIVQTGTPSEVMGQPANEFVATFVGMENVFTGTVAEAGNGLLALKVADRTMELPGDGAPGERVVLCIHPEHVVVTPTSPDRTSARNVFPGSVTKIVSLGLFNKVYMDCGFTLVATVTNQSLSQLALTPGCPVYASFKATAVHLFRKG</sequence>
<dbReference type="InterPro" id="IPR003593">
    <property type="entry name" value="AAA+_ATPase"/>
</dbReference>
<evidence type="ECO:0000259" key="7">
    <source>
        <dbReference type="PROSITE" id="PS51866"/>
    </source>
</evidence>
<evidence type="ECO:0000256" key="4">
    <source>
        <dbReference type="ARBA" id="ARBA00022840"/>
    </source>
</evidence>
<dbReference type="Pfam" id="PF00005">
    <property type="entry name" value="ABC_tran"/>
    <property type="match status" value="1"/>
</dbReference>
<dbReference type="Gene3D" id="2.40.50.100">
    <property type="match status" value="1"/>
</dbReference>
<dbReference type="SUPFAM" id="SSF50331">
    <property type="entry name" value="MOP-like"/>
    <property type="match status" value="1"/>
</dbReference>
<keyword evidence="3" id="KW-0547">Nucleotide-binding</keyword>
<keyword evidence="9" id="KW-1185">Reference proteome</keyword>
<gene>
    <name evidence="8" type="ORF">JN12_01296</name>
</gene>
<dbReference type="SUPFAM" id="SSF52540">
    <property type="entry name" value="P-loop containing nucleoside triphosphate hydrolases"/>
    <property type="match status" value="1"/>
</dbReference>
<dbReference type="GO" id="GO:0016887">
    <property type="term" value="F:ATP hydrolysis activity"/>
    <property type="evidence" value="ECO:0007669"/>
    <property type="project" value="InterPro"/>
</dbReference>
<evidence type="ECO:0000313" key="8">
    <source>
        <dbReference type="EMBL" id="TWJ19811.1"/>
    </source>
</evidence>
<keyword evidence="4 8" id="KW-0067">ATP-binding</keyword>
<dbReference type="OrthoDB" id="9809450at2"/>
<dbReference type="Pfam" id="PF03459">
    <property type="entry name" value="TOBE"/>
    <property type="match status" value="1"/>
</dbReference>
<dbReference type="GO" id="GO:0015689">
    <property type="term" value="P:molybdate ion transport"/>
    <property type="evidence" value="ECO:0007669"/>
    <property type="project" value="InterPro"/>
</dbReference>
<protein>
    <submittedName>
        <fullName evidence="8">Tungstate transport system ATP-binding protein</fullName>
    </submittedName>
</protein>
<evidence type="ECO:0000256" key="2">
    <source>
        <dbReference type="ARBA" id="ARBA00022505"/>
    </source>
</evidence>
<organism evidence="8 9">
    <name type="scientific">Geobacter argillaceus</name>
    <dbReference type="NCBI Taxonomy" id="345631"/>
    <lineage>
        <taxon>Bacteria</taxon>
        <taxon>Pseudomonadati</taxon>
        <taxon>Thermodesulfobacteriota</taxon>
        <taxon>Desulfuromonadia</taxon>
        <taxon>Geobacterales</taxon>
        <taxon>Geobacteraceae</taxon>
        <taxon>Geobacter</taxon>
    </lineage>
</organism>
<evidence type="ECO:0000259" key="6">
    <source>
        <dbReference type="PROSITE" id="PS50893"/>
    </source>
</evidence>
<evidence type="ECO:0000256" key="5">
    <source>
        <dbReference type="PROSITE-ProRule" id="PRU01213"/>
    </source>
</evidence>
<proteinExistence type="predicted"/>
<feature type="domain" description="Mop" evidence="7">
    <location>
        <begin position="297"/>
        <end position="361"/>
    </location>
</feature>
<dbReference type="PANTHER" id="PTHR42781:SF4">
    <property type="entry name" value="SPERMIDINE_PUTRESCINE IMPORT ATP-BINDING PROTEIN POTA"/>
    <property type="match status" value="1"/>
</dbReference>
<name>A0A562VPV1_9BACT</name>
<dbReference type="AlphaFoldDB" id="A0A562VPV1"/>
<keyword evidence="1" id="KW-0813">Transport</keyword>